<reference evidence="1" key="1">
    <citation type="journal article" date="2020" name="Cell">
        <title>Large-Scale Comparative Analyses of Tick Genomes Elucidate Their Genetic Diversity and Vector Capacities.</title>
        <authorList>
            <consortium name="Tick Genome and Microbiome Consortium (TIGMIC)"/>
            <person name="Jia N."/>
            <person name="Wang J."/>
            <person name="Shi W."/>
            <person name="Du L."/>
            <person name="Sun Y."/>
            <person name="Zhan W."/>
            <person name="Jiang J.F."/>
            <person name="Wang Q."/>
            <person name="Zhang B."/>
            <person name="Ji P."/>
            <person name="Bell-Sakyi L."/>
            <person name="Cui X.M."/>
            <person name="Yuan T.T."/>
            <person name="Jiang B.G."/>
            <person name="Yang W.F."/>
            <person name="Lam T.T."/>
            <person name="Chang Q.C."/>
            <person name="Ding S.J."/>
            <person name="Wang X.J."/>
            <person name="Zhu J.G."/>
            <person name="Ruan X.D."/>
            <person name="Zhao L."/>
            <person name="Wei J.T."/>
            <person name="Ye R.Z."/>
            <person name="Que T.C."/>
            <person name="Du C.H."/>
            <person name="Zhou Y.H."/>
            <person name="Cheng J.X."/>
            <person name="Dai P.F."/>
            <person name="Guo W.B."/>
            <person name="Han X.H."/>
            <person name="Huang E.J."/>
            <person name="Li L.F."/>
            <person name="Wei W."/>
            <person name="Gao Y.C."/>
            <person name="Liu J.Z."/>
            <person name="Shao H.Z."/>
            <person name="Wang X."/>
            <person name="Wang C.C."/>
            <person name="Yang T.C."/>
            <person name="Huo Q.B."/>
            <person name="Li W."/>
            <person name="Chen H.Y."/>
            <person name="Chen S.E."/>
            <person name="Zhou L.G."/>
            <person name="Ni X.B."/>
            <person name="Tian J.H."/>
            <person name="Sheng Y."/>
            <person name="Liu T."/>
            <person name="Pan Y.S."/>
            <person name="Xia L.Y."/>
            <person name="Li J."/>
            <person name="Zhao F."/>
            <person name="Cao W.C."/>
        </authorList>
    </citation>
    <scope>NUCLEOTIDE SEQUENCE</scope>
    <source>
        <strain evidence="1">Rmic-2018</strain>
    </source>
</reference>
<keyword evidence="2" id="KW-1185">Reference proteome</keyword>
<sequence>MVMMLEACTDDIEIRLPGGEGQCLAVIGSRLIRYLFEDPKSATPSSALRPVTIVCYLGLTIDHRLSWRPALASIRSDSRRSGGMASCIHASGRGCSPDIALRLFNTVASAGFFYAVTLVALQPAQWDVLDTLHRGVVRRLYRLPRSSPIGPTLAEAGETSLSLRARGSALHPIHSIYLTPEGRRLAEQLLDLPH</sequence>
<organism evidence="1 2">
    <name type="scientific">Rhipicephalus microplus</name>
    <name type="common">Cattle tick</name>
    <name type="synonym">Boophilus microplus</name>
    <dbReference type="NCBI Taxonomy" id="6941"/>
    <lineage>
        <taxon>Eukaryota</taxon>
        <taxon>Metazoa</taxon>
        <taxon>Ecdysozoa</taxon>
        <taxon>Arthropoda</taxon>
        <taxon>Chelicerata</taxon>
        <taxon>Arachnida</taxon>
        <taxon>Acari</taxon>
        <taxon>Parasitiformes</taxon>
        <taxon>Ixodida</taxon>
        <taxon>Ixodoidea</taxon>
        <taxon>Ixodidae</taxon>
        <taxon>Rhipicephalinae</taxon>
        <taxon>Rhipicephalus</taxon>
        <taxon>Boophilus</taxon>
    </lineage>
</organism>
<proteinExistence type="predicted"/>
<dbReference type="VEuPathDB" id="VectorBase:LOC119168722"/>
<dbReference type="AlphaFoldDB" id="A0A9J6ENW7"/>
<reference evidence="1" key="2">
    <citation type="submission" date="2021-09" db="EMBL/GenBank/DDBJ databases">
        <authorList>
            <person name="Jia N."/>
            <person name="Wang J."/>
            <person name="Shi W."/>
            <person name="Du L."/>
            <person name="Sun Y."/>
            <person name="Zhan W."/>
            <person name="Jiang J."/>
            <person name="Wang Q."/>
            <person name="Zhang B."/>
            <person name="Ji P."/>
            <person name="Sakyi L.B."/>
            <person name="Cui X."/>
            <person name="Yuan T."/>
            <person name="Jiang B."/>
            <person name="Yang W."/>
            <person name="Lam T.T.-Y."/>
            <person name="Chang Q."/>
            <person name="Ding S."/>
            <person name="Wang X."/>
            <person name="Zhu J."/>
            <person name="Ruan X."/>
            <person name="Zhao L."/>
            <person name="Wei J."/>
            <person name="Que T."/>
            <person name="Du C."/>
            <person name="Cheng J."/>
            <person name="Dai P."/>
            <person name="Han X."/>
            <person name="Huang E."/>
            <person name="Gao Y."/>
            <person name="Liu J."/>
            <person name="Shao H."/>
            <person name="Ye R."/>
            <person name="Li L."/>
            <person name="Wei W."/>
            <person name="Wang X."/>
            <person name="Wang C."/>
            <person name="Huo Q."/>
            <person name="Li W."/>
            <person name="Guo W."/>
            <person name="Chen H."/>
            <person name="Chen S."/>
            <person name="Zhou L."/>
            <person name="Zhou L."/>
            <person name="Ni X."/>
            <person name="Tian J."/>
            <person name="Zhou Y."/>
            <person name="Sheng Y."/>
            <person name="Liu T."/>
            <person name="Pan Y."/>
            <person name="Xia L."/>
            <person name="Li J."/>
            <person name="Zhao F."/>
            <person name="Cao W."/>
        </authorList>
    </citation>
    <scope>NUCLEOTIDE SEQUENCE</scope>
    <source>
        <strain evidence="1">Rmic-2018</strain>
        <tissue evidence="1">Larvae</tissue>
    </source>
</reference>
<accession>A0A9J6ENW7</accession>
<protein>
    <submittedName>
        <fullName evidence="1">Uncharacterized protein</fullName>
    </submittedName>
</protein>
<evidence type="ECO:0000313" key="1">
    <source>
        <dbReference type="EMBL" id="KAH8036070.1"/>
    </source>
</evidence>
<dbReference type="Proteomes" id="UP000821866">
    <property type="component" value="Chromosome 11"/>
</dbReference>
<name>A0A9J6ENW7_RHIMP</name>
<comment type="caution">
    <text evidence="1">The sequence shown here is derived from an EMBL/GenBank/DDBJ whole genome shotgun (WGS) entry which is preliminary data.</text>
</comment>
<evidence type="ECO:0000313" key="2">
    <source>
        <dbReference type="Proteomes" id="UP000821866"/>
    </source>
</evidence>
<gene>
    <name evidence="1" type="ORF">HPB51_017122</name>
</gene>
<dbReference type="EMBL" id="JABSTU010000003">
    <property type="protein sequence ID" value="KAH8036070.1"/>
    <property type="molecule type" value="Genomic_DNA"/>
</dbReference>